<dbReference type="EMBL" id="CDMZ01001234">
    <property type="protein sequence ID" value="CEM29399.1"/>
    <property type="molecule type" value="Genomic_DNA"/>
</dbReference>
<evidence type="ECO:0000256" key="6">
    <source>
        <dbReference type="SAM" id="MobiDB-lite"/>
    </source>
</evidence>
<accession>A0A0G4GI41</accession>
<dbReference type="InterPro" id="IPR036318">
    <property type="entry name" value="FAD-bd_PCMH-like_sf"/>
</dbReference>
<evidence type="ECO:0000256" key="1">
    <source>
        <dbReference type="ARBA" id="ARBA00001974"/>
    </source>
</evidence>
<evidence type="ECO:0000259" key="7">
    <source>
        <dbReference type="PROSITE" id="PS51387"/>
    </source>
</evidence>
<dbReference type="GO" id="GO:0071949">
    <property type="term" value="F:FAD binding"/>
    <property type="evidence" value="ECO:0007669"/>
    <property type="project" value="InterPro"/>
</dbReference>
<comment type="cofactor">
    <cofactor evidence="1">
        <name>FAD</name>
        <dbReference type="ChEBI" id="CHEBI:57692"/>
    </cofactor>
</comment>
<dbReference type="GO" id="GO:0006695">
    <property type="term" value="P:cholesterol biosynthetic process"/>
    <property type="evidence" value="ECO:0007669"/>
    <property type="project" value="InterPro"/>
</dbReference>
<keyword evidence="5" id="KW-0560">Oxidoreductase</keyword>
<dbReference type="SUPFAM" id="SSF53271">
    <property type="entry name" value="PRTase-like"/>
    <property type="match status" value="1"/>
</dbReference>
<dbReference type="InterPro" id="IPR016169">
    <property type="entry name" value="FAD-bd_PCMH_sub2"/>
</dbReference>
<organism evidence="8">
    <name type="scientific">Chromera velia CCMP2878</name>
    <dbReference type="NCBI Taxonomy" id="1169474"/>
    <lineage>
        <taxon>Eukaryota</taxon>
        <taxon>Sar</taxon>
        <taxon>Alveolata</taxon>
        <taxon>Colpodellida</taxon>
        <taxon>Chromeraceae</taxon>
        <taxon>Chromera</taxon>
    </lineage>
</organism>
<dbReference type="GO" id="GO:0004631">
    <property type="term" value="F:phosphomevalonate kinase activity"/>
    <property type="evidence" value="ECO:0007669"/>
    <property type="project" value="InterPro"/>
</dbReference>
<dbReference type="GO" id="GO:0019287">
    <property type="term" value="P:isopentenyl diphosphate biosynthetic process, mevalonate pathway"/>
    <property type="evidence" value="ECO:0007669"/>
    <property type="project" value="UniProtKB-UniPathway"/>
</dbReference>
<reference evidence="8" key="1">
    <citation type="submission" date="2014-11" db="EMBL/GenBank/DDBJ databases">
        <authorList>
            <person name="Otto D Thomas"/>
            <person name="Naeem Raeece"/>
        </authorList>
    </citation>
    <scope>NUCLEOTIDE SEQUENCE</scope>
</reference>
<dbReference type="GO" id="GO:0005737">
    <property type="term" value="C:cytoplasm"/>
    <property type="evidence" value="ECO:0007669"/>
    <property type="project" value="InterPro"/>
</dbReference>
<dbReference type="GO" id="GO:0016491">
    <property type="term" value="F:oxidoreductase activity"/>
    <property type="evidence" value="ECO:0007669"/>
    <property type="project" value="UniProtKB-KW"/>
</dbReference>
<dbReference type="PANTHER" id="PTHR42973">
    <property type="entry name" value="BINDING OXIDOREDUCTASE, PUTATIVE (AFU_ORTHOLOGUE AFUA_1G17690)-RELATED"/>
    <property type="match status" value="1"/>
</dbReference>
<evidence type="ECO:0000256" key="4">
    <source>
        <dbReference type="ARBA" id="ARBA00022827"/>
    </source>
</evidence>
<dbReference type="PROSITE" id="PS51387">
    <property type="entry name" value="FAD_PCMH"/>
    <property type="match status" value="1"/>
</dbReference>
<dbReference type="Gene3D" id="3.30.465.10">
    <property type="match status" value="1"/>
</dbReference>
<dbReference type="InterPro" id="IPR016166">
    <property type="entry name" value="FAD-bd_PCMH"/>
</dbReference>
<dbReference type="PANTHER" id="PTHR42973:SF39">
    <property type="entry name" value="FAD-BINDING PCMH-TYPE DOMAIN-CONTAINING PROTEIN"/>
    <property type="match status" value="1"/>
</dbReference>
<dbReference type="InterPro" id="IPR029057">
    <property type="entry name" value="PRTase-like"/>
</dbReference>
<dbReference type="Pfam" id="PF04275">
    <property type="entry name" value="P-mevalo_kinase"/>
    <property type="match status" value="1"/>
</dbReference>
<comment type="similarity">
    <text evidence="2">Belongs to the oxygen-dependent FAD-linked oxidoreductase family.</text>
</comment>
<protein>
    <recommendedName>
        <fullName evidence="7">FAD-binding PCMH-type domain-containing protein</fullName>
    </recommendedName>
</protein>
<dbReference type="InterPro" id="IPR005919">
    <property type="entry name" value="Pmev_kin_anim"/>
</dbReference>
<keyword evidence="4" id="KW-0274">FAD</keyword>
<gene>
    <name evidence="8" type="ORF">Cvel_21985</name>
</gene>
<name>A0A0G4GI41_9ALVE</name>
<dbReference type="InterPro" id="IPR029063">
    <property type="entry name" value="SAM-dependent_MTases_sf"/>
</dbReference>
<dbReference type="Gene3D" id="3.40.50.2020">
    <property type="match status" value="1"/>
</dbReference>
<evidence type="ECO:0000256" key="2">
    <source>
        <dbReference type="ARBA" id="ARBA00005466"/>
    </source>
</evidence>
<evidence type="ECO:0000256" key="5">
    <source>
        <dbReference type="ARBA" id="ARBA00023002"/>
    </source>
</evidence>
<sequence length="1411" mass="154191">MEAEEEALVNCHCQQSEERWEAVTRQHSHVSATEAKLQPVRVVEELQRLTQHLPHVKDEAFYASSFASFKKTVPSEYTEIFRTVSKRLTWIAKRVRQSLPPSEGERGEGGLLSVLDVGAGTGEFLEHVSEEAAACVGRYMAFENNRCHFDQLGETVARVRQKFPPGMKTDLRFASFSAENWEALLGGGKESSQEGCLSRGFQLILFSNSLYGIREKADLVVLSARGLLVPLSCCQVLIAHREEGACRLASEIASMHVTLGDPQKVLLLRPEVETLPVWIDTTSLFQEENRLQAERRETGGSLHHRDRSFDSVSVSSESVEVLSMLCKRDLRVRESHSQKEREERLRILHRCLALVAMGSQCDPSTARFHLPFHSSVVSLRPFVPLPSTFPVSLKDPPEWPRKVKERSLLERKPLLLASPGDEAGVGAVLRFASEHGLGVCVIGGSHSSHCVGDGMIALSLSSPAFTQIRVDAEKQIVTVGGGVTCGFLQDSLAPFGLVCPLGDRPSVGMGLILQGGVGHLSRKFGLAADALKGVRCMRVSALGEVETLVLHGDVDDTRGLWAFRGAGTLFGVVTELSLQCFPLPDSVRTRQVVSVGQECQEGSGGPLSRYLRLSQHLQPSSVADAYLFREPLRVSAEGTSRKQQVSFAVSSFDLAGRGESDEQAGGEGGNGGTLEVSALLSSVFPAGEGDVEWGEEVEVELFSDLYDREFFMSPRLRPQFKTRAKRLCVFLKGVRGEESNETLSRSLLRLVQKSPSPLCYFHLVHCGGKVRDNSGSFLSFPENLFSTLDREEWEWAVVITGLHSVEAPEEEVLRICEWVSASEGSLLREEWVAGVYSTDLGPSGEDMWLGRYACGQSSMGGLTLRLVSNLKDRIDPFGVFRGVCPLRQAARLPRTDMGSGDKGAFVVIAVVGSHGVGKDFVAETLRDCLGGMRGFTRLGWLGQGVEVVSVSERFKRIFAERRGVDLERLLTDRKFKECLRSEMEEEYQIMKGADPDMDLHTFLDIVLNSNASFLFVTGLQESGEEIERYREILGRGRPLLVLRVHGRGGSCLSPASQALSQLKGCEVSASSDSVSANAVAVNGHWSSVSSSREPGTELRFENDVEGREKIRQFTESVVEPWLVHWGSVAVRSAVRPMQNFPRSGLCWSYLQRLLGGCPRTSSLVRALIVRKAAEAERKVGHAVSCLLLPQSQGFLFASLAEDLQGIPVLLAKKCEGKRGGTVPVPPVLSRTSTVSNARVLMKDLSMKENAERDECRIIGGVTFEGRTCGDRNTVERNLMNGEISHSASPMQTPTGGMKSPCADSVSESAGGLASHFEIGVPEIETRCKYWGRHVLVVDDTLASGATAVRAASLLKRAGASRISLVTVMELPDLGAQGRLVARPAEQSQSDRSVGVEPGVDFVKSCIHFPGL</sequence>
<dbReference type="Gene3D" id="3.40.50.150">
    <property type="entry name" value="Vaccinia Virus protein VP39"/>
    <property type="match status" value="1"/>
</dbReference>
<dbReference type="InterPro" id="IPR000836">
    <property type="entry name" value="PRTase_dom"/>
</dbReference>
<proteinExistence type="inferred from homology"/>
<dbReference type="VEuPathDB" id="CryptoDB:Cvel_21985"/>
<evidence type="ECO:0000313" key="8">
    <source>
        <dbReference type="EMBL" id="CEM29399.1"/>
    </source>
</evidence>
<dbReference type="InterPro" id="IPR050416">
    <property type="entry name" value="FAD-linked_Oxidoreductase"/>
</dbReference>
<feature type="region of interest" description="Disordered" evidence="6">
    <location>
        <begin position="1284"/>
        <end position="1304"/>
    </location>
</feature>
<evidence type="ECO:0000256" key="3">
    <source>
        <dbReference type="ARBA" id="ARBA00022630"/>
    </source>
</evidence>
<feature type="domain" description="FAD-binding PCMH-type" evidence="7">
    <location>
        <begin position="409"/>
        <end position="583"/>
    </location>
</feature>
<dbReference type="InterPro" id="IPR027417">
    <property type="entry name" value="P-loop_NTPase"/>
</dbReference>
<dbReference type="Gene3D" id="3.40.50.300">
    <property type="entry name" value="P-loop containing nucleotide triphosphate hydrolases"/>
    <property type="match status" value="1"/>
</dbReference>
<dbReference type="CDD" id="cd06223">
    <property type="entry name" value="PRTases_typeI"/>
    <property type="match status" value="1"/>
</dbReference>
<keyword evidence="3" id="KW-0285">Flavoprotein</keyword>
<dbReference type="UniPathway" id="UPA00057">
    <property type="reaction ID" value="UER00099"/>
</dbReference>
<dbReference type="SUPFAM" id="SSF56176">
    <property type="entry name" value="FAD-binding/transporter-associated domain-like"/>
    <property type="match status" value="1"/>
</dbReference>
<dbReference type="Pfam" id="PF01565">
    <property type="entry name" value="FAD_binding_4"/>
    <property type="match status" value="1"/>
</dbReference>
<dbReference type="InterPro" id="IPR006094">
    <property type="entry name" value="Oxid_FAD_bind_N"/>
</dbReference>
<feature type="compositionally biased region" description="Polar residues" evidence="6">
    <location>
        <begin position="1284"/>
        <end position="1294"/>
    </location>
</feature>